<organism evidence="3 4">
    <name type="scientific">Laetiporus sulphureus 93-53</name>
    <dbReference type="NCBI Taxonomy" id="1314785"/>
    <lineage>
        <taxon>Eukaryota</taxon>
        <taxon>Fungi</taxon>
        <taxon>Dikarya</taxon>
        <taxon>Basidiomycota</taxon>
        <taxon>Agaricomycotina</taxon>
        <taxon>Agaricomycetes</taxon>
        <taxon>Polyporales</taxon>
        <taxon>Laetiporus</taxon>
    </lineage>
</organism>
<dbReference type="Proteomes" id="UP000076871">
    <property type="component" value="Unassembled WGS sequence"/>
</dbReference>
<evidence type="ECO:0000313" key="4">
    <source>
        <dbReference type="Proteomes" id="UP000076871"/>
    </source>
</evidence>
<feature type="compositionally biased region" description="Polar residues" evidence="1">
    <location>
        <begin position="1003"/>
        <end position="1018"/>
    </location>
</feature>
<dbReference type="PANTHER" id="PTHR24216">
    <property type="entry name" value="PAXILLIN-RELATED"/>
    <property type="match status" value="1"/>
</dbReference>
<feature type="domain" description="GYF" evidence="2">
    <location>
        <begin position="1110"/>
        <end position="1161"/>
    </location>
</feature>
<feature type="region of interest" description="Disordered" evidence="1">
    <location>
        <begin position="729"/>
        <end position="798"/>
    </location>
</feature>
<dbReference type="InterPro" id="IPR003169">
    <property type="entry name" value="GYF"/>
</dbReference>
<feature type="compositionally biased region" description="Acidic residues" evidence="1">
    <location>
        <begin position="595"/>
        <end position="609"/>
    </location>
</feature>
<sequence>MSMLPAGLSSMDSLDVNLASSSSPPPLAFDQWSDTHETMETDDERDIQEVATQEEDLDGANKVTGADKTIEINTPSPTTVAPGAQQHISDEDATSVHSMPAVPVVEPSSPAPMTSQSASSHFTPSRSSNAGHAPRSLAAPGRNGRPRAMPDARASNRLSGFFSSLIHRRDTITSHVTDSGAQGSPHAQSSSRGSSPIPSRTSTPPPRLPSPSLMELGLTLSSVTDKINVSHANGPPLSGAFLKPHYLLLCHAQGLDVLPLVHFAVLQPYALIRRVSFKSIVIMEHRGVLVAIAGRRNGVRVYALEDIRRAVEWRIEVEIRKEQEHVRRSEAKRPLLSTSAAGPRSERRASLDKHRERTPLAPVSTSTRGKRRSSFSIAPPASPSGPVRTNTARRPKTADAQAQSSPTTPTPAGPPPAYSTNSPPRGLEHSAIVSAQTRSRSTSLSDVLSGTLSRRQTGGLFVERRGEQRDAKAEWASSDDDEAINVVAAPSGSLALDERTSSVTAISGAGPAGDVTPPRIEVTRTQTISSMQRRNRPANLDLSRTNSITNVTPEIPPSPAPTLLTLRQALSISPHSSGMLPTLGSLNGIATANDGDAEGDADEEDDGDPDPSSPTTPTRERISLVEALMESRLPHLPPAGTRHEQEAILIGAQSTAPDDFQPSSPRTSDSGTMYSRRSTGDQSSTRRRRRWSVLDGIFFHSPTNSQSSFPTVQEGVSLGSVASATAADSVSEMQQQSANLVSSPGMTPSQSNRIAPSDSRATIRPATSPRPLTPSGAPVASSQTSLDRPATAELPPLPSTARFLPRIITSAFQSRRSDDLPSLRTGDLDAKRAGPLAPPTPVPPPKLEYAKLPGTKGAVLVKAVETAKKSFLAILCGENGEKVELFAGTYRTALQLSRTFILPDSPKSLELQLQGDDLVEVFLVFTQNVFGLEPATVRVREVRIGRAERRAARRRARGLRTDQSGEVDAEGNGAGEEDTAVNVTIVSPPNAATVEDGTASPGPGSSTALPQTPDASQSQIDCSSVTASTDELVTLAAAHTSPYTTFQQLLFAPNFPLATISDDYIIPPTYNSFLQYRAMHEPEVNGDPNVDLSQVQFSPPGLPVPTPAPPSRWFYKDPKGIVHGPWKATLMQAWYRDGLLPPDLPVRREEDNEYIMLKDLRLQCVDPTHPFRSAPPLPMIPQPLPVTDASKPLLPPISLLTQPRHFGPPALFYSSRGGHSTTIVDARGRSVLKGRFLWSADDQDENPVRLGDVKRLEAFDVEDRAVLVAMRQGGLEAVDFGDALLRPADHSRAVCPHFQPPPSAINRRGPFLWKIGSPLNSHPSISSISSATAIPPSSKFAQASHRKKVNTGPVKSPRSEFTLSGDPDSDRMQDEVLFLGRKDDELYICERRPHSFRILKLSPSPPQCSA</sequence>
<feature type="region of interest" description="Disordered" evidence="1">
    <location>
        <begin position="583"/>
        <end position="619"/>
    </location>
</feature>
<proteinExistence type="predicted"/>
<reference evidence="3 4" key="1">
    <citation type="journal article" date="2016" name="Mol. Biol. Evol.">
        <title>Comparative Genomics of Early-Diverging Mushroom-Forming Fungi Provides Insights into the Origins of Lignocellulose Decay Capabilities.</title>
        <authorList>
            <person name="Nagy L.G."/>
            <person name="Riley R."/>
            <person name="Tritt A."/>
            <person name="Adam C."/>
            <person name="Daum C."/>
            <person name="Floudas D."/>
            <person name="Sun H."/>
            <person name="Yadav J.S."/>
            <person name="Pangilinan J."/>
            <person name="Larsson K.H."/>
            <person name="Matsuura K."/>
            <person name="Barry K."/>
            <person name="Labutti K."/>
            <person name="Kuo R."/>
            <person name="Ohm R.A."/>
            <person name="Bhattacharya S.S."/>
            <person name="Shirouzu T."/>
            <person name="Yoshinaga Y."/>
            <person name="Martin F.M."/>
            <person name="Grigoriev I.V."/>
            <person name="Hibbett D.S."/>
        </authorList>
    </citation>
    <scope>NUCLEOTIDE SEQUENCE [LARGE SCALE GENOMIC DNA]</scope>
    <source>
        <strain evidence="3 4">93-53</strain>
    </source>
</reference>
<feature type="compositionally biased region" description="Pro residues" evidence="1">
    <location>
        <begin position="408"/>
        <end position="417"/>
    </location>
</feature>
<feature type="region of interest" description="Disordered" evidence="1">
    <location>
        <begin position="323"/>
        <end position="427"/>
    </location>
</feature>
<dbReference type="InterPro" id="IPR035445">
    <property type="entry name" value="GYF-like_dom_sf"/>
</dbReference>
<feature type="compositionally biased region" description="Low complexity" evidence="1">
    <location>
        <begin position="189"/>
        <end position="202"/>
    </location>
</feature>
<feature type="compositionally biased region" description="Basic and acidic residues" evidence="1">
    <location>
        <begin position="815"/>
        <end position="832"/>
    </location>
</feature>
<dbReference type="SUPFAM" id="SSF55277">
    <property type="entry name" value="GYF domain"/>
    <property type="match status" value="1"/>
</dbReference>
<feature type="compositionally biased region" description="Polar residues" evidence="1">
    <location>
        <begin position="175"/>
        <end position="188"/>
    </location>
</feature>
<feature type="compositionally biased region" description="Basic and acidic residues" evidence="1">
    <location>
        <begin position="344"/>
        <end position="358"/>
    </location>
</feature>
<evidence type="ECO:0000259" key="2">
    <source>
        <dbReference type="PROSITE" id="PS50829"/>
    </source>
</evidence>
<keyword evidence="4" id="KW-1185">Reference proteome</keyword>
<feature type="compositionally biased region" description="Basic and acidic residues" evidence="1">
    <location>
        <begin position="323"/>
        <end position="333"/>
    </location>
</feature>
<feature type="region of interest" description="Disordered" evidence="1">
    <location>
        <begin position="1"/>
        <end position="154"/>
    </location>
</feature>
<dbReference type="EMBL" id="KV427622">
    <property type="protein sequence ID" value="KZT06845.1"/>
    <property type="molecule type" value="Genomic_DNA"/>
</dbReference>
<dbReference type="InParanoid" id="A0A165EE57"/>
<dbReference type="STRING" id="1314785.A0A165EE57"/>
<feature type="compositionally biased region" description="Low complexity" evidence="1">
    <location>
        <begin position="98"/>
        <end position="113"/>
    </location>
</feature>
<accession>A0A165EE57</accession>
<dbReference type="PANTHER" id="PTHR24216:SF65">
    <property type="entry name" value="PAXILLIN-LIKE PROTEIN 1"/>
    <property type="match status" value="1"/>
</dbReference>
<feature type="compositionally biased region" description="Acidic residues" evidence="1">
    <location>
        <begin position="965"/>
        <end position="979"/>
    </location>
</feature>
<dbReference type="Gene3D" id="3.30.1490.40">
    <property type="match status" value="1"/>
</dbReference>
<feature type="region of interest" description="Disordered" evidence="1">
    <location>
        <begin position="815"/>
        <end position="845"/>
    </location>
</feature>
<feature type="region of interest" description="Disordered" evidence="1">
    <location>
        <begin position="950"/>
        <end position="979"/>
    </location>
</feature>
<feature type="compositionally biased region" description="Polar residues" evidence="1">
    <location>
        <begin position="653"/>
        <end position="683"/>
    </location>
</feature>
<protein>
    <recommendedName>
        <fullName evidence="2">GYF domain-containing protein</fullName>
    </recommendedName>
</protein>
<dbReference type="SMART" id="SM00444">
    <property type="entry name" value="GYF"/>
    <property type="match status" value="1"/>
</dbReference>
<feature type="compositionally biased region" description="Acidic residues" evidence="1">
    <location>
        <begin position="40"/>
        <end position="58"/>
    </location>
</feature>
<dbReference type="RefSeq" id="XP_040764585.1">
    <property type="nucleotide sequence ID" value="XM_040912531.1"/>
</dbReference>
<feature type="region of interest" description="Disordered" evidence="1">
    <location>
        <begin position="175"/>
        <end position="212"/>
    </location>
</feature>
<evidence type="ECO:0000256" key="1">
    <source>
        <dbReference type="SAM" id="MobiDB-lite"/>
    </source>
</evidence>
<evidence type="ECO:0000313" key="3">
    <source>
        <dbReference type="EMBL" id="KZT06845.1"/>
    </source>
</evidence>
<dbReference type="GeneID" id="63829559"/>
<dbReference type="Pfam" id="PF02213">
    <property type="entry name" value="GYF"/>
    <property type="match status" value="1"/>
</dbReference>
<dbReference type="OrthoDB" id="6415790at2759"/>
<dbReference type="PROSITE" id="PS50829">
    <property type="entry name" value="GYF"/>
    <property type="match status" value="1"/>
</dbReference>
<feature type="compositionally biased region" description="Pro residues" evidence="1">
    <location>
        <begin position="836"/>
        <end position="845"/>
    </location>
</feature>
<gene>
    <name evidence="3" type="ORF">LAESUDRAFT_759018</name>
</gene>
<feature type="region of interest" description="Disordered" evidence="1">
    <location>
        <begin position="1338"/>
        <end position="1370"/>
    </location>
</feature>
<name>A0A165EE57_9APHY</name>
<feature type="compositionally biased region" description="Polar residues" evidence="1">
    <location>
        <begin position="732"/>
        <end position="754"/>
    </location>
</feature>
<feature type="region of interest" description="Disordered" evidence="1">
    <location>
        <begin position="991"/>
        <end position="1018"/>
    </location>
</feature>
<feature type="compositionally biased region" description="Polar residues" evidence="1">
    <location>
        <begin position="114"/>
        <end position="130"/>
    </location>
</feature>
<feature type="region of interest" description="Disordered" evidence="1">
    <location>
        <begin position="653"/>
        <end position="688"/>
    </location>
</feature>